<dbReference type="GO" id="GO:0043953">
    <property type="term" value="P:protein transport by the Tat complex"/>
    <property type="evidence" value="ECO:0007669"/>
    <property type="project" value="UniProtKB-UniRule"/>
</dbReference>
<keyword evidence="5 7" id="KW-0811">Translocation</keyword>
<feature type="transmembrane region" description="Helical" evidence="7">
    <location>
        <begin position="30"/>
        <end position="52"/>
    </location>
</feature>
<evidence type="ECO:0000313" key="9">
    <source>
        <dbReference type="Proteomes" id="UP000266915"/>
    </source>
</evidence>
<comment type="function">
    <text evidence="7">Part of the twin-arginine translocation (Tat) system that transports large folded proteins containing a characteristic twin-arginine motif in their signal peptide across membranes. Together with TatB, TatC is part of a receptor directly interacting with Tat signal peptides.</text>
</comment>
<feature type="transmembrane region" description="Helical" evidence="7">
    <location>
        <begin position="168"/>
        <end position="191"/>
    </location>
</feature>
<evidence type="ECO:0000256" key="1">
    <source>
        <dbReference type="ARBA" id="ARBA00004141"/>
    </source>
</evidence>
<dbReference type="AlphaFoldDB" id="A0A3N2C372"/>
<dbReference type="EMBL" id="RKHL01000001">
    <property type="protein sequence ID" value="ROR81943.1"/>
    <property type="molecule type" value="Genomic_DNA"/>
</dbReference>
<evidence type="ECO:0000256" key="2">
    <source>
        <dbReference type="ARBA" id="ARBA00022692"/>
    </source>
</evidence>
<evidence type="ECO:0000256" key="5">
    <source>
        <dbReference type="ARBA" id="ARBA00023010"/>
    </source>
</evidence>
<sequence>MALTEKRPKKQNREGRMSLGEHLVELRKRLFYSAIGIIVGMVAGFIASEWIIEAMSAPILVIADDRGQAFLNFTNVTSAFDLRMKIALTAGVVLSSPVWLYQIWAFLVPGLTRKELKYAIGFFATAVPLFLAGCYAGWFVLPHIVELMLGFTPTAAANFLDATTYYDFVLKLVLAVGVAFVLPVFLVLLNFVGVLSAAAIIKAWRVAILVIVLFTAIATPAADIVSMFVLAIPMVLLYFAAYGVAVLHDRSAAKRQRRIDAELGSAGLA</sequence>
<feature type="transmembrane region" description="Helical" evidence="7">
    <location>
        <begin position="119"/>
        <end position="141"/>
    </location>
</feature>
<keyword evidence="7" id="KW-1003">Cell membrane</keyword>
<comment type="caution">
    <text evidence="8">The sequence shown here is derived from an EMBL/GenBank/DDBJ whole genome shotgun (WGS) entry which is preliminary data.</text>
</comment>
<reference evidence="8 9" key="1">
    <citation type="submission" date="2018-11" db="EMBL/GenBank/DDBJ databases">
        <title>Sequencing the genomes of 1000 actinobacteria strains.</title>
        <authorList>
            <person name="Klenk H.-P."/>
        </authorList>
    </citation>
    <scope>NUCLEOTIDE SEQUENCE [LARGE SCALE GENOMIC DNA]</scope>
    <source>
        <strain evidence="8 9">DSM 14012</strain>
    </source>
</reference>
<dbReference type="PANTHER" id="PTHR30371">
    <property type="entry name" value="SEC-INDEPENDENT PROTEIN TRANSLOCASE PROTEIN TATC"/>
    <property type="match status" value="1"/>
</dbReference>
<comment type="subcellular location">
    <subcellularLocation>
        <location evidence="7">Cell membrane</location>
        <topology evidence="7">Multi-pass membrane protein</topology>
    </subcellularLocation>
    <subcellularLocation>
        <location evidence="1">Membrane</location>
        <topology evidence="1">Multi-pass membrane protein</topology>
    </subcellularLocation>
</comment>
<evidence type="ECO:0000256" key="3">
    <source>
        <dbReference type="ARBA" id="ARBA00022927"/>
    </source>
</evidence>
<dbReference type="GO" id="GO:0065002">
    <property type="term" value="P:intracellular protein transmembrane transport"/>
    <property type="evidence" value="ECO:0007669"/>
    <property type="project" value="TreeGrafter"/>
</dbReference>
<evidence type="ECO:0000256" key="7">
    <source>
        <dbReference type="HAMAP-Rule" id="MF_00902"/>
    </source>
</evidence>
<organism evidence="8 9">
    <name type="scientific">Plantibacter flavus</name>
    <dbReference type="NCBI Taxonomy" id="150123"/>
    <lineage>
        <taxon>Bacteria</taxon>
        <taxon>Bacillati</taxon>
        <taxon>Actinomycetota</taxon>
        <taxon>Actinomycetes</taxon>
        <taxon>Micrococcales</taxon>
        <taxon>Microbacteriaceae</taxon>
        <taxon>Plantibacter</taxon>
    </lineage>
</organism>
<protein>
    <recommendedName>
        <fullName evidence="7">Sec-independent protein translocase protein TatC</fullName>
    </recommendedName>
</protein>
<dbReference type="PRINTS" id="PR01840">
    <property type="entry name" value="TATCFAMILY"/>
</dbReference>
<keyword evidence="3 7" id="KW-0653">Protein transport</keyword>
<feature type="transmembrane region" description="Helical" evidence="7">
    <location>
        <begin position="86"/>
        <end position="107"/>
    </location>
</feature>
<evidence type="ECO:0000256" key="4">
    <source>
        <dbReference type="ARBA" id="ARBA00022989"/>
    </source>
</evidence>
<dbReference type="NCBIfam" id="TIGR00945">
    <property type="entry name" value="tatC"/>
    <property type="match status" value="1"/>
</dbReference>
<feature type="transmembrane region" description="Helical" evidence="7">
    <location>
        <begin position="203"/>
        <end position="222"/>
    </location>
</feature>
<dbReference type="InterPro" id="IPR002033">
    <property type="entry name" value="TatC"/>
</dbReference>
<comment type="similarity">
    <text evidence="7">Belongs to the TatC family.</text>
</comment>
<dbReference type="GO" id="GO:0033281">
    <property type="term" value="C:TAT protein transport complex"/>
    <property type="evidence" value="ECO:0007669"/>
    <property type="project" value="UniProtKB-UniRule"/>
</dbReference>
<keyword evidence="9" id="KW-1185">Reference proteome</keyword>
<accession>A0A3N2C372</accession>
<keyword evidence="4 7" id="KW-1133">Transmembrane helix</keyword>
<proteinExistence type="inferred from homology"/>
<dbReference type="Proteomes" id="UP000266915">
    <property type="component" value="Unassembled WGS sequence"/>
</dbReference>
<dbReference type="GO" id="GO:0009977">
    <property type="term" value="F:proton motive force dependent protein transmembrane transporter activity"/>
    <property type="evidence" value="ECO:0007669"/>
    <property type="project" value="TreeGrafter"/>
</dbReference>
<name>A0A3N2C372_9MICO</name>
<keyword evidence="6 7" id="KW-0472">Membrane</keyword>
<keyword evidence="7" id="KW-0813">Transport</keyword>
<keyword evidence="2 7" id="KW-0812">Transmembrane</keyword>
<gene>
    <name evidence="7" type="primary">tatC</name>
    <name evidence="8" type="ORF">EDD42_2025</name>
</gene>
<evidence type="ECO:0000313" key="8">
    <source>
        <dbReference type="EMBL" id="ROR81943.1"/>
    </source>
</evidence>
<dbReference type="Pfam" id="PF00902">
    <property type="entry name" value="TatC"/>
    <property type="match status" value="1"/>
</dbReference>
<dbReference type="PANTHER" id="PTHR30371:SF0">
    <property type="entry name" value="SEC-INDEPENDENT PROTEIN TRANSLOCASE PROTEIN TATC, CHLOROPLASTIC-RELATED"/>
    <property type="match status" value="1"/>
</dbReference>
<comment type="subunit">
    <text evidence="7">The Tat system comprises two distinct complexes: a TatABC complex, containing multiple copies of TatA, TatB and TatC subunits, and a separate TatA complex, containing only TatA subunits. Substrates initially bind to the TatABC complex, which probably triggers association of the separate TatA complex to form the active translocon.</text>
</comment>
<feature type="transmembrane region" description="Helical" evidence="7">
    <location>
        <begin position="228"/>
        <end position="248"/>
    </location>
</feature>
<dbReference type="HAMAP" id="MF_00902">
    <property type="entry name" value="TatC"/>
    <property type="match status" value="1"/>
</dbReference>
<evidence type="ECO:0000256" key="6">
    <source>
        <dbReference type="ARBA" id="ARBA00023136"/>
    </source>
</evidence>